<keyword evidence="2" id="KW-0934">Plastid</keyword>
<protein>
    <recommendedName>
        <fullName evidence="4">Plastid lipid-associated protein/fibrillin conserved domain-containing protein</fullName>
    </recommendedName>
</protein>
<evidence type="ECO:0000259" key="4">
    <source>
        <dbReference type="Pfam" id="PF04755"/>
    </source>
</evidence>
<dbReference type="Proteomes" id="UP001165065">
    <property type="component" value="Unassembled WGS sequence"/>
</dbReference>
<comment type="subcellular location">
    <subcellularLocation>
        <location evidence="1">Plastid</location>
    </subcellularLocation>
</comment>
<gene>
    <name evidence="5" type="ORF">TrCOL_g2198</name>
</gene>
<comment type="caution">
    <text evidence="5">The sequence shown here is derived from an EMBL/GenBank/DDBJ whole genome shotgun (WGS) entry which is preliminary data.</text>
</comment>
<dbReference type="InterPro" id="IPR006843">
    <property type="entry name" value="PAP/fibrillin_dom"/>
</dbReference>
<feature type="domain" description="Plastid lipid-associated protein/fibrillin conserved" evidence="4">
    <location>
        <begin position="54"/>
        <end position="151"/>
    </location>
</feature>
<dbReference type="OrthoDB" id="199943at2759"/>
<proteinExistence type="predicted"/>
<feature type="chain" id="PRO_5040773478" description="Plastid lipid-associated protein/fibrillin conserved domain-containing protein" evidence="3">
    <location>
        <begin position="22"/>
        <end position="279"/>
    </location>
</feature>
<keyword evidence="6" id="KW-1185">Reference proteome</keyword>
<evidence type="ECO:0000256" key="2">
    <source>
        <dbReference type="ARBA" id="ARBA00022640"/>
    </source>
</evidence>
<feature type="signal peptide" evidence="3">
    <location>
        <begin position="1"/>
        <end position="21"/>
    </location>
</feature>
<dbReference type="Pfam" id="PF04755">
    <property type="entry name" value="PAP_fibrillin"/>
    <property type="match status" value="1"/>
</dbReference>
<dbReference type="GO" id="GO:0009536">
    <property type="term" value="C:plastid"/>
    <property type="evidence" value="ECO:0007669"/>
    <property type="project" value="UniProtKB-SubCell"/>
</dbReference>
<dbReference type="AlphaFoldDB" id="A0A9W7G131"/>
<evidence type="ECO:0000256" key="1">
    <source>
        <dbReference type="ARBA" id="ARBA00004474"/>
    </source>
</evidence>
<organism evidence="5 6">
    <name type="scientific">Triparma columacea</name>
    <dbReference type="NCBI Taxonomy" id="722753"/>
    <lineage>
        <taxon>Eukaryota</taxon>
        <taxon>Sar</taxon>
        <taxon>Stramenopiles</taxon>
        <taxon>Ochrophyta</taxon>
        <taxon>Bolidophyceae</taxon>
        <taxon>Parmales</taxon>
        <taxon>Triparmaceae</taxon>
        <taxon>Triparma</taxon>
    </lineage>
</organism>
<accession>A0A9W7G131</accession>
<dbReference type="EMBL" id="BRYA01000669">
    <property type="protein sequence ID" value="GMI28830.1"/>
    <property type="molecule type" value="Genomic_DNA"/>
</dbReference>
<sequence length="279" mass="30289">MLKIASLLNILIYIYPSIVNAFSINPYISSHHTLTALKSSSSSYSAQAELLLKKADLVRIGEDTKFGINANKGVRREAESIIESLVSSKERDYSLTSCIGKWTLIYTDAPDITSLDRTPTSSLGRVGQEVISAGGPSDSQKGSYEVRNVIEWLRPKWAGRLPLPDRVKGWVIGGEPSEGSTGGRVIQKVITRGSDREGSGGTVDLKIEGAQVYAEGNSKGLPLLLQRVKDKPIDLKGPGGALPFGSFEIMYLDEGMRIIKTSNGNWAVNLKDDAGSEWF</sequence>
<evidence type="ECO:0000313" key="6">
    <source>
        <dbReference type="Proteomes" id="UP001165065"/>
    </source>
</evidence>
<reference evidence="6" key="1">
    <citation type="journal article" date="2023" name="Commun. Biol.">
        <title>Genome analysis of Parmales, the sister group of diatoms, reveals the evolutionary specialization of diatoms from phago-mixotrophs to photoautotrophs.</title>
        <authorList>
            <person name="Ban H."/>
            <person name="Sato S."/>
            <person name="Yoshikawa S."/>
            <person name="Yamada K."/>
            <person name="Nakamura Y."/>
            <person name="Ichinomiya M."/>
            <person name="Sato N."/>
            <person name="Blanc-Mathieu R."/>
            <person name="Endo H."/>
            <person name="Kuwata A."/>
            <person name="Ogata H."/>
        </authorList>
    </citation>
    <scope>NUCLEOTIDE SEQUENCE [LARGE SCALE GENOMIC DNA]</scope>
</reference>
<keyword evidence="3" id="KW-0732">Signal</keyword>
<evidence type="ECO:0000313" key="5">
    <source>
        <dbReference type="EMBL" id="GMI28830.1"/>
    </source>
</evidence>
<evidence type="ECO:0000256" key="3">
    <source>
        <dbReference type="SAM" id="SignalP"/>
    </source>
</evidence>
<name>A0A9W7G131_9STRA</name>